<comment type="subunit">
    <text evidence="4 15">Heterotetramer consisting of two non-identical subunits: a beta subunit (TrpG) and a large alpha subunit (TrpE).</text>
</comment>
<dbReference type="NCBIfam" id="TIGR00564">
    <property type="entry name" value="trpE_most"/>
    <property type="match status" value="1"/>
</dbReference>
<evidence type="ECO:0000256" key="9">
    <source>
        <dbReference type="ARBA" id="ARBA00022822"/>
    </source>
</evidence>
<evidence type="ECO:0000256" key="5">
    <source>
        <dbReference type="ARBA" id="ARBA00012266"/>
    </source>
</evidence>
<evidence type="ECO:0000256" key="11">
    <source>
        <dbReference type="ARBA" id="ARBA00023141"/>
    </source>
</evidence>
<dbReference type="GO" id="GO:0000162">
    <property type="term" value="P:L-tryptophan biosynthetic process"/>
    <property type="evidence" value="ECO:0007669"/>
    <property type="project" value="UniProtKB-UniPathway"/>
</dbReference>
<keyword evidence="9 15" id="KW-0822">Tryptophan biosynthesis</keyword>
<dbReference type="InterPro" id="IPR006805">
    <property type="entry name" value="Anth_synth_I_N"/>
</dbReference>
<dbReference type="Proteomes" id="UP000027980">
    <property type="component" value="Chromosome"/>
</dbReference>
<dbReference type="InterPro" id="IPR015890">
    <property type="entry name" value="Chorismate_C"/>
</dbReference>
<feature type="domain" description="Chorismate-utilising enzyme C-terminal" evidence="16">
    <location>
        <begin position="199"/>
        <end position="452"/>
    </location>
</feature>
<dbReference type="Pfam" id="PF04715">
    <property type="entry name" value="Anth_synt_I_N"/>
    <property type="match status" value="1"/>
</dbReference>
<dbReference type="PRINTS" id="PR00095">
    <property type="entry name" value="ANTSNTHASEI"/>
</dbReference>
<dbReference type="GO" id="GO:0004049">
    <property type="term" value="F:anthranilate synthase activity"/>
    <property type="evidence" value="ECO:0007669"/>
    <property type="project" value="UniProtKB-EC"/>
</dbReference>
<dbReference type="UniPathway" id="UPA00035">
    <property type="reaction ID" value="UER00040"/>
</dbReference>
<dbReference type="SUPFAM" id="SSF56322">
    <property type="entry name" value="ADC synthase"/>
    <property type="match status" value="1"/>
</dbReference>
<comment type="function">
    <text evidence="13 15">Part of a heterotetrameric complex that catalyzes the two-step biosynthesis of anthranilate, an intermediate in the biosynthesis of L-tryptophan. In the first step, the glutamine-binding beta subunit (TrpG) of anthranilate synthase (AS) provides the glutamine amidotransferase activity which generates ammonia as a substrate that, along with chorismate, is used in the second step, catalyzed by the large alpha subunit of AS (TrpE) to produce anthranilate. In the absence of TrpG, TrpE can synthesize anthranilate directly from chorismate and high concentrations of ammonia.</text>
</comment>
<evidence type="ECO:0000256" key="15">
    <source>
        <dbReference type="RuleBase" id="RU364045"/>
    </source>
</evidence>
<dbReference type="RefSeq" id="WP_174416617.1">
    <property type="nucleotide sequence ID" value="NZ_CP008876.1"/>
</dbReference>
<evidence type="ECO:0000259" key="16">
    <source>
        <dbReference type="Pfam" id="PF00425"/>
    </source>
</evidence>
<evidence type="ECO:0000256" key="8">
    <source>
        <dbReference type="ARBA" id="ARBA00022723"/>
    </source>
</evidence>
<feature type="domain" description="Anthranilate synthase component I N-terminal" evidence="17">
    <location>
        <begin position="17"/>
        <end position="152"/>
    </location>
</feature>
<evidence type="ECO:0000256" key="12">
    <source>
        <dbReference type="ARBA" id="ARBA00023239"/>
    </source>
</evidence>
<dbReference type="EC" id="4.1.3.27" evidence="5 15"/>
<keyword evidence="8 15" id="KW-0479">Metal-binding</keyword>
<comment type="catalytic activity">
    <reaction evidence="14 15">
        <text>chorismate + L-glutamine = anthranilate + pyruvate + L-glutamate + H(+)</text>
        <dbReference type="Rhea" id="RHEA:21732"/>
        <dbReference type="ChEBI" id="CHEBI:15361"/>
        <dbReference type="ChEBI" id="CHEBI:15378"/>
        <dbReference type="ChEBI" id="CHEBI:16567"/>
        <dbReference type="ChEBI" id="CHEBI:29748"/>
        <dbReference type="ChEBI" id="CHEBI:29985"/>
        <dbReference type="ChEBI" id="CHEBI:58359"/>
        <dbReference type="EC" id="4.1.3.27"/>
    </reaction>
</comment>
<dbReference type="Gene3D" id="3.60.120.10">
    <property type="entry name" value="Anthranilate synthase"/>
    <property type="match status" value="1"/>
</dbReference>
<comment type="pathway">
    <text evidence="2 15">Amino-acid biosynthesis; L-tryptophan biosynthesis; L-tryptophan from chorismate: step 1/5.</text>
</comment>
<dbReference type="KEGG" id="tap:GZ22_14780"/>
<comment type="cofactor">
    <cofactor evidence="1 15">
        <name>Mg(2+)</name>
        <dbReference type="ChEBI" id="CHEBI:18420"/>
    </cofactor>
</comment>
<name>A0A075LNT8_9BACI</name>
<keyword evidence="7 15" id="KW-0028">Amino-acid biosynthesis</keyword>
<proteinExistence type="inferred from homology"/>
<evidence type="ECO:0000256" key="14">
    <source>
        <dbReference type="ARBA" id="ARBA00047683"/>
    </source>
</evidence>
<dbReference type="InterPro" id="IPR005256">
    <property type="entry name" value="Anth_synth_I_PabB"/>
</dbReference>
<evidence type="ECO:0000313" key="19">
    <source>
        <dbReference type="Proteomes" id="UP000027980"/>
    </source>
</evidence>
<gene>
    <name evidence="15" type="primary">trpE</name>
    <name evidence="18" type="ORF">GZ22_14780</name>
</gene>
<protein>
    <recommendedName>
        <fullName evidence="6 15">Anthranilate synthase component 1</fullName>
        <ecNumber evidence="5 15">4.1.3.27</ecNumber>
    </recommendedName>
</protein>
<dbReference type="AlphaFoldDB" id="A0A075LNT8"/>
<keyword evidence="11 15" id="KW-0057">Aromatic amino acid biosynthesis</keyword>
<evidence type="ECO:0000313" key="18">
    <source>
        <dbReference type="EMBL" id="AIF67776.1"/>
    </source>
</evidence>
<comment type="similarity">
    <text evidence="3 15">Belongs to the anthranilate synthase component I family.</text>
</comment>
<evidence type="ECO:0000256" key="1">
    <source>
        <dbReference type="ARBA" id="ARBA00001946"/>
    </source>
</evidence>
<reference evidence="18 19" key="1">
    <citation type="submission" date="2014-07" db="EMBL/GenBank/DDBJ databases">
        <title>Complete genome sequence of a moderately halophilic bacterium Terribacillus aidingensis MP602, isolated from Cryptomeria fortunei in Tianmu mountain in China.</title>
        <authorList>
            <person name="Wang Y."/>
            <person name="Lu P."/>
            <person name="Zhang L."/>
        </authorList>
    </citation>
    <scope>NUCLEOTIDE SEQUENCE [LARGE SCALE GENOMIC DNA]</scope>
    <source>
        <strain evidence="18 19">MP602</strain>
    </source>
</reference>
<evidence type="ECO:0000259" key="17">
    <source>
        <dbReference type="Pfam" id="PF04715"/>
    </source>
</evidence>
<evidence type="ECO:0000256" key="7">
    <source>
        <dbReference type="ARBA" id="ARBA00022605"/>
    </source>
</evidence>
<dbReference type="PANTHER" id="PTHR11236">
    <property type="entry name" value="AMINOBENZOATE/ANTHRANILATE SYNTHASE"/>
    <property type="match status" value="1"/>
</dbReference>
<evidence type="ECO:0000256" key="13">
    <source>
        <dbReference type="ARBA" id="ARBA00025634"/>
    </source>
</evidence>
<keyword evidence="12 15" id="KW-0456">Lyase</keyword>
<evidence type="ECO:0000256" key="4">
    <source>
        <dbReference type="ARBA" id="ARBA00011575"/>
    </source>
</evidence>
<accession>A0A075LNT8</accession>
<dbReference type="GO" id="GO:0046872">
    <property type="term" value="F:metal ion binding"/>
    <property type="evidence" value="ECO:0007669"/>
    <property type="project" value="UniProtKB-KW"/>
</dbReference>
<dbReference type="InterPro" id="IPR019999">
    <property type="entry name" value="Anth_synth_I-like"/>
</dbReference>
<evidence type="ECO:0000256" key="10">
    <source>
        <dbReference type="ARBA" id="ARBA00022842"/>
    </source>
</evidence>
<dbReference type="GeneID" id="34223366"/>
<keyword evidence="10 15" id="KW-0460">Magnesium</keyword>
<organism evidence="18 19">
    <name type="scientific">Terribacillus saccharophilus</name>
    <dbReference type="NCBI Taxonomy" id="361277"/>
    <lineage>
        <taxon>Bacteria</taxon>
        <taxon>Bacillati</taxon>
        <taxon>Bacillota</taxon>
        <taxon>Bacilli</taxon>
        <taxon>Bacillales</taxon>
        <taxon>Bacillaceae</taxon>
        <taxon>Terribacillus</taxon>
    </lineage>
</organism>
<evidence type="ECO:0000256" key="2">
    <source>
        <dbReference type="ARBA" id="ARBA00004873"/>
    </source>
</evidence>
<dbReference type="PANTHER" id="PTHR11236:SF48">
    <property type="entry name" value="ISOCHORISMATE SYNTHASE MENF"/>
    <property type="match status" value="1"/>
</dbReference>
<dbReference type="HOGENOM" id="CLU_006493_9_3_9"/>
<evidence type="ECO:0000256" key="3">
    <source>
        <dbReference type="ARBA" id="ARBA00009562"/>
    </source>
</evidence>
<sequence length="467" mass="51988">MAVTDSIQFQKKQLNGDTLTPVVIYKRLTGEKKFLLESSVHHTGKGRYSIIGANPYKELIGKGQETMLKFAGEEEKLADKPLEVLKKQISGLELPLDFPFYGGAVGYMAYDSIRQYEAIGEVPEDPIGMPEVHFMFYEDIIVYDHKHQQVTLLAIDGAGNRSTEMLQARLEEVEQEITSFKDIPDIVLQPVHFQPETDQKAFMQMVEDAKAYIKAGDVFQIVLSQRLTADFSGDAFSFYRKLRASNPSPYMFFLDFEDYTVLGASPESLIKASGNLVTANPIAGSRPRGKTLAQDEQLTTELLADEKELAEHRMLVDLSRNDLGRVCKVGTVELTKYMTVEKYQHIMHIVSEVQGELADNMTGLDALIAALPAGTVSGAPKIRAMELINQFEKKKRGLYAGAVGYINMNGDLDLALAIRTMVIKDNKAYVQAGAGLVYDSDPETEYHETLHKAKSLTEVGLHDSADR</sequence>
<evidence type="ECO:0000256" key="6">
    <source>
        <dbReference type="ARBA" id="ARBA00020653"/>
    </source>
</evidence>
<dbReference type="Pfam" id="PF00425">
    <property type="entry name" value="Chorismate_bind"/>
    <property type="match status" value="1"/>
</dbReference>
<dbReference type="EMBL" id="CP008876">
    <property type="protein sequence ID" value="AIF67776.1"/>
    <property type="molecule type" value="Genomic_DNA"/>
</dbReference>
<dbReference type="InterPro" id="IPR005801">
    <property type="entry name" value="ADC_synthase"/>
</dbReference>